<dbReference type="OrthoDB" id="6435297at2759"/>
<evidence type="ECO:0000259" key="1">
    <source>
        <dbReference type="Pfam" id="PF00650"/>
    </source>
</evidence>
<dbReference type="PANTHER" id="PTHR10174:SF130">
    <property type="entry name" value="ALPHA-TOCOPHEROL TRANSFER PROTEIN-LIKE"/>
    <property type="match status" value="1"/>
</dbReference>
<dbReference type="Pfam" id="PF00650">
    <property type="entry name" value="CRAL_TRIO"/>
    <property type="match status" value="1"/>
</dbReference>
<feature type="non-terminal residue" evidence="2">
    <location>
        <position position="182"/>
    </location>
</feature>
<dbReference type="SUPFAM" id="SSF46938">
    <property type="entry name" value="CRAL/TRIO N-terminal domain"/>
    <property type="match status" value="1"/>
</dbReference>
<dbReference type="Gene3D" id="1.10.8.20">
    <property type="entry name" value="N-terminal domain of phosphatidylinositol transfer protein sec14p"/>
    <property type="match status" value="1"/>
</dbReference>
<dbReference type="InterPro" id="IPR001251">
    <property type="entry name" value="CRAL-TRIO_dom"/>
</dbReference>
<evidence type="ECO:0000313" key="3">
    <source>
        <dbReference type="Proteomes" id="UP000886998"/>
    </source>
</evidence>
<feature type="domain" description="CRAL-TRIO" evidence="1">
    <location>
        <begin position="101"/>
        <end position="167"/>
    </location>
</feature>
<sequence>MKHLPDFVLQKLKEELKETPETRVKSLMELRKMLKDEQLTCGIDFEEDFLIQFLRHSKHNTGKAFNFVRNLVRLRKKYPLSLDSIPDEFFLTKESTKTILLLPKRCPEGCTIVIYRYGLFNPKEMSVEEFQRMVMVMYMQLLRDPMTQINGFKFICDFKGTNLQILRTCTPHNLYLLYHKSL</sequence>
<dbReference type="InterPro" id="IPR036273">
    <property type="entry name" value="CRAL/TRIO_N_dom_sf"/>
</dbReference>
<dbReference type="InterPro" id="IPR036865">
    <property type="entry name" value="CRAL-TRIO_dom_sf"/>
</dbReference>
<dbReference type="EMBL" id="BMAV01027343">
    <property type="protein sequence ID" value="GFS58508.1"/>
    <property type="molecule type" value="Genomic_DNA"/>
</dbReference>
<dbReference type="GO" id="GO:1902936">
    <property type="term" value="F:phosphatidylinositol bisphosphate binding"/>
    <property type="evidence" value="ECO:0007669"/>
    <property type="project" value="TreeGrafter"/>
</dbReference>
<evidence type="ECO:0000313" key="2">
    <source>
        <dbReference type="EMBL" id="GFS58508.1"/>
    </source>
</evidence>
<protein>
    <submittedName>
        <fullName evidence="2">Alpha-tocopherol transfer protein-like</fullName>
    </submittedName>
</protein>
<reference evidence="2" key="1">
    <citation type="submission" date="2020-08" db="EMBL/GenBank/DDBJ databases">
        <title>Multicomponent nature underlies the extraordinary mechanical properties of spider dragline silk.</title>
        <authorList>
            <person name="Kono N."/>
            <person name="Nakamura H."/>
            <person name="Mori M."/>
            <person name="Yoshida Y."/>
            <person name="Ohtoshi R."/>
            <person name="Malay A.D."/>
            <person name="Moran D.A.P."/>
            <person name="Tomita M."/>
            <person name="Numata K."/>
            <person name="Arakawa K."/>
        </authorList>
    </citation>
    <scope>NUCLEOTIDE SEQUENCE</scope>
</reference>
<name>A0A8X6ITI6_9ARAC</name>
<dbReference type="Proteomes" id="UP000886998">
    <property type="component" value="Unassembled WGS sequence"/>
</dbReference>
<proteinExistence type="predicted"/>
<dbReference type="AlphaFoldDB" id="A0A8X6ITI6"/>
<keyword evidence="3" id="KW-1185">Reference proteome</keyword>
<dbReference type="GO" id="GO:0016020">
    <property type="term" value="C:membrane"/>
    <property type="evidence" value="ECO:0007669"/>
    <property type="project" value="TreeGrafter"/>
</dbReference>
<dbReference type="SUPFAM" id="SSF52087">
    <property type="entry name" value="CRAL/TRIO domain"/>
    <property type="match status" value="1"/>
</dbReference>
<accession>A0A8X6ITI6</accession>
<comment type="caution">
    <text evidence="2">The sequence shown here is derived from an EMBL/GenBank/DDBJ whole genome shotgun (WGS) entry which is preliminary data.</text>
</comment>
<dbReference type="Gene3D" id="3.40.525.10">
    <property type="entry name" value="CRAL-TRIO lipid binding domain"/>
    <property type="match status" value="1"/>
</dbReference>
<dbReference type="PANTHER" id="PTHR10174">
    <property type="entry name" value="ALPHA-TOCOPHEROL TRANSFER PROTEIN-RELATED"/>
    <property type="match status" value="1"/>
</dbReference>
<gene>
    <name evidence="2" type="primary">NCL1_54939</name>
    <name evidence="2" type="ORF">TNIN_193731</name>
</gene>
<organism evidence="2 3">
    <name type="scientific">Trichonephila inaurata madagascariensis</name>
    <dbReference type="NCBI Taxonomy" id="2747483"/>
    <lineage>
        <taxon>Eukaryota</taxon>
        <taxon>Metazoa</taxon>
        <taxon>Ecdysozoa</taxon>
        <taxon>Arthropoda</taxon>
        <taxon>Chelicerata</taxon>
        <taxon>Arachnida</taxon>
        <taxon>Araneae</taxon>
        <taxon>Araneomorphae</taxon>
        <taxon>Entelegynae</taxon>
        <taxon>Araneoidea</taxon>
        <taxon>Nephilidae</taxon>
        <taxon>Trichonephila</taxon>
        <taxon>Trichonephila inaurata</taxon>
    </lineage>
</organism>